<dbReference type="InterPro" id="IPR025110">
    <property type="entry name" value="AMP-bd_C"/>
</dbReference>
<dbReference type="GO" id="GO:0016878">
    <property type="term" value="F:acid-thiol ligase activity"/>
    <property type="evidence" value="ECO:0007669"/>
    <property type="project" value="UniProtKB-ARBA"/>
</dbReference>
<evidence type="ECO:0000313" key="3">
    <source>
        <dbReference type="EMBL" id="BCI59545.1"/>
    </source>
</evidence>
<dbReference type="InterPro" id="IPR042099">
    <property type="entry name" value="ANL_N_sf"/>
</dbReference>
<dbReference type="PANTHER" id="PTHR43767:SF1">
    <property type="entry name" value="NONRIBOSOMAL PEPTIDE SYNTHASE PES1 (EUROFUNG)-RELATED"/>
    <property type="match status" value="1"/>
</dbReference>
<dbReference type="InterPro" id="IPR045851">
    <property type="entry name" value="AMP-bd_C_sf"/>
</dbReference>
<evidence type="ECO:0000259" key="1">
    <source>
        <dbReference type="Pfam" id="PF00501"/>
    </source>
</evidence>
<dbReference type="Pfam" id="PF00501">
    <property type="entry name" value="AMP-binding"/>
    <property type="match status" value="1"/>
</dbReference>
<dbReference type="PANTHER" id="PTHR43767">
    <property type="entry name" value="LONG-CHAIN-FATTY-ACID--COA LIGASE"/>
    <property type="match status" value="1"/>
</dbReference>
<dbReference type="InterPro" id="IPR000873">
    <property type="entry name" value="AMP-dep_synth/lig_dom"/>
</dbReference>
<keyword evidence="4" id="KW-1185">Reference proteome</keyword>
<dbReference type="AlphaFoldDB" id="A0A7I8D0R9"/>
<name>A0A7I8D0R9_9FIRM</name>
<sequence>MKINIRRYSTLYEQMHASALKNPQGTALLFYGTTLSYRQLDELVDQCAAGLLALGVKPGDRVTICMPNLPQTVAAIYAVNRIGAVCNMLHPLSTSDEVRHGVELVRSSVAFCFDLSEKAFDGLDITLIRCKTCDFFEKTPVGWIRGKVYTHSVRQKVGTAHVSQSLTWNQFLKQGEIWSSSHSLPDAASDSEATAAVMYTGGTTGLPKGVMLSNAAINALSFQLFPVLGEARRSDGMLGALPVFHGFGFAFCMHTAMAAGIRLALIPRFDAKECCRIITKQRLTFLFSVPSFFERLLKCGLLDGKDLSFVRFIGSGGDVVSDDLRQKMDKLLSQGGSSCRFLTGYGLTECVTACCFTDPYLSYHTGCIGVPMEGNEMKVVRMGTTEALPEGDGEICVTGPTLMQGYWEDPEETRKVLKRHEDGRIWLHTGDVGCQGEGGIYFRQRLKRVLKVSGYLVYPSAIEEKLRCSSLVEDCCVVGMDTPKGTRVKAYVVPRREPQNDQERQKWAEDITGFSREHLNLWSVPAQVEFLSELPHTKLGKVDYKALQ</sequence>
<reference evidence="4" key="1">
    <citation type="submission" date="2020-07" db="EMBL/GenBank/DDBJ databases">
        <title>Complete genome sequencing of Clostridia bacterium strain 12CBH8.</title>
        <authorList>
            <person name="Sakamoto M."/>
            <person name="Murakami T."/>
            <person name="Mori H."/>
        </authorList>
    </citation>
    <scope>NUCLEOTIDE SEQUENCE [LARGE SCALE GENOMIC DNA]</scope>
    <source>
        <strain evidence="4">12CBH8</strain>
    </source>
</reference>
<dbReference type="Proteomes" id="UP000593890">
    <property type="component" value="Chromosome"/>
</dbReference>
<dbReference type="InterPro" id="IPR050237">
    <property type="entry name" value="ATP-dep_AMP-bd_enzyme"/>
</dbReference>
<dbReference type="KEGG" id="sman:C12CBH8_01840"/>
<accession>A0A7I8D0R9</accession>
<dbReference type="Gene3D" id="3.30.300.30">
    <property type="match status" value="1"/>
</dbReference>
<proteinExistence type="predicted"/>
<feature type="domain" description="AMP-dependent synthetase/ligase" evidence="1">
    <location>
        <begin position="17"/>
        <end position="407"/>
    </location>
</feature>
<dbReference type="RefSeq" id="WP_215533375.1">
    <property type="nucleotide sequence ID" value="NZ_AP023321.1"/>
</dbReference>
<dbReference type="Pfam" id="PF13193">
    <property type="entry name" value="AMP-binding_C"/>
    <property type="match status" value="1"/>
</dbReference>
<gene>
    <name evidence="3" type="ORF">C12CBH8_01840</name>
</gene>
<keyword evidence="3" id="KW-0436">Ligase</keyword>
<dbReference type="SUPFAM" id="SSF56801">
    <property type="entry name" value="Acetyl-CoA synthetase-like"/>
    <property type="match status" value="1"/>
</dbReference>
<dbReference type="InterPro" id="IPR020845">
    <property type="entry name" value="AMP-binding_CS"/>
</dbReference>
<organism evidence="3 4">
    <name type="scientific">Solibaculum mannosilyticum</name>
    <dbReference type="NCBI Taxonomy" id="2780922"/>
    <lineage>
        <taxon>Bacteria</taxon>
        <taxon>Bacillati</taxon>
        <taxon>Bacillota</taxon>
        <taxon>Clostridia</taxon>
        <taxon>Eubacteriales</taxon>
        <taxon>Oscillospiraceae</taxon>
        <taxon>Solibaculum</taxon>
    </lineage>
</organism>
<feature type="domain" description="AMP-binding enzyme C-terminal" evidence="2">
    <location>
        <begin position="462"/>
        <end position="541"/>
    </location>
</feature>
<evidence type="ECO:0000259" key="2">
    <source>
        <dbReference type="Pfam" id="PF13193"/>
    </source>
</evidence>
<dbReference type="Gene3D" id="3.40.50.12780">
    <property type="entry name" value="N-terminal domain of ligase-like"/>
    <property type="match status" value="1"/>
</dbReference>
<protein>
    <submittedName>
        <fullName evidence="3">Long-chain-fatty-acid--CoA ligase</fullName>
    </submittedName>
</protein>
<evidence type="ECO:0000313" key="4">
    <source>
        <dbReference type="Proteomes" id="UP000593890"/>
    </source>
</evidence>
<dbReference type="EMBL" id="AP023321">
    <property type="protein sequence ID" value="BCI59545.1"/>
    <property type="molecule type" value="Genomic_DNA"/>
</dbReference>
<dbReference type="PROSITE" id="PS00455">
    <property type="entry name" value="AMP_BINDING"/>
    <property type="match status" value="1"/>
</dbReference>